<dbReference type="AlphaFoldDB" id="A0A941AT22"/>
<feature type="transmembrane region" description="Helical" evidence="13">
    <location>
        <begin position="446"/>
        <end position="469"/>
    </location>
</feature>
<dbReference type="InterPro" id="IPR001708">
    <property type="entry name" value="YidC/ALB3/OXA1/COX18"/>
</dbReference>
<name>A0A941AT22_9GAMM</name>
<keyword evidence="8 13" id="KW-1133">Transmembrane helix</keyword>
<gene>
    <name evidence="13 16" type="primary">yidC</name>
    <name evidence="16" type="ORF">J5837_05655</name>
</gene>
<dbReference type="GO" id="GO:0005886">
    <property type="term" value="C:plasma membrane"/>
    <property type="evidence" value="ECO:0007669"/>
    <property type="project" value="UniProtKB-SubCell"/>
</dbReference>
<dbReference type="InterPro" id="IPR038221">
    <property type="entry name" value="YidC_periplasmic_sf"/>
</dbReference>
<feature type="domain" description="Membrane insertase YidC/Oxa/ALB C-terminal" evidence="14">
    <location>
        <begin position="383"/>
        <end position="561"/>
    </location>
</feature>
<evidence type="ECO:0000256" key="4">
    <source>
        <dbReference type="ARBA" id="ARBA00022448"/>
    </source>
</evidence>
<keyword evidence="7 13" id="KW-0653">Protein transport</keyword>
<evidence type="ECO:0000256" key="2">
    <source>
        <dbReference type="ARBA" id="ARBA00010527"/>
    </source>
</evidence>
<dbReference type="GO" id="GO:0015031">
    <property type="term" value="P:protein transport"/>
    <property type="evidence" value="ECO:0007669"/>
    <property type="project" value="UniProtKB-KW"/>
</dbReference>
<dbReference type="Proteomes" id="UP000673447">
    <property type="component" value="Unassembled WGS sequence"/>
</dbReference>
<evidence type="ECO:0000256" key="8">
    <source>
        <dbReference type="ARBA" id="ARBA00022989"/>
    </source>
</evidence>
<feature type="transmembrane region" description="Helical" evidence="13">
    <location>
        <begin position="489"/>
        <end position="506"/>
    </location>
</feature>
<comment type="caution">
    <text evidence="16">The sequence shown here is derived from an EMBL/GenBank/DDBJ whole genome shotgun (WGS) entry which is preliminary data.</text>
</comment>
<evidence type="ECO:0000256" key="1">
    <source>
        <dbReference type="ARBA" id="ARBA00004429"/>
    </source>
</evidence>
<evidence type="ECO:0000259" key="14">
    <source>
        <dbReference type="Pfam" id="PF02096"/>
    </source>
</evidence>
<dbReference type="GO" id="GO:0032977">
    <property type="term" value="F:membrane insertase activity"/>
    <property type="evidence" value="ECO:0007669"/>
    <property type="project" value="InterPro"/>
</dbReference>
<evidence type="ECO:0000256" key="9">
    <source>
        <dbReference type="ARBA" id="ARBA00023136"/>
    </source>
</evidence>
<evidence type="ECO:0000256" key="11">
    <source>
        <dbReference type="ARBA" id="ARBA00033245"/>
    </source>
</evidence>
<dbReference type="InterPro" id="IPR028055">
    <property type="entry name" value="YidC/Oxa/ALB_C"/>
</dbReference>
<dbReference type="Pfam" id="PF02096">
    <property type="entry name" value="60KD_IMP"/>
    <property type="match status" value="1"/>
</dbReference>
<sequence length="573" mass="63018">MNQTRVFLMIAWLFVAVMLWMEWGRFNAPKAEASSSAPIAAAVTAANTADTVPVAVPPSANVNAANGTVPAATPVAPATTSAAPVVSTATRVTVSTDVLRLVLDGGNVVQADLLQYPQEKKPGSAPVRLFDADAAKFYAAQSGWTSAANAAPTHLSGFVPEQPNADFTLASGQNEIAVPFVWRGPNGVSIRRTYTLKRGDYAVQVRDDVVNAGTASWQGNVYRQLLRVPPQISSSITHPQSFSFNGATWYDGEYQRRPFKDYMEDGPVNQSTAQGWIAMLQHHFFSAWIPAAEDKIEIALAAPNNGAQALIRETGPAVVVAPGQQASTQARLYIGPKLIAQMKAQHVPKLERAVDYSRFAPLAMIGEGLFWILNHLHALLKNWGWAIVGLVVIVKLALYPLSAAQYKSMAKMRQFQPRIAQLKERYGSDQQKFQQAMMELYRKEKINPMGGCLPILVQMPIFLSLYYVLVESVELRQAPWFGWVQDLTAQDPYFILPVINVAIMWFTQKMTPTPGMDPMQARMMQIMPLVFGVMMAFMPAGLVLYWVTNGALGLLQQWWMAKRHGQPIAAAAK</sequence>
<evidence type="ECO:0000256" key="6">
    <source>
        <dbReference type="ARBA" id="ARBA00022692"/>
    </source>
</evidence>
<evidence type="ECO:0000256" key="7">
    <source>
        <dbReference type="ARBA" id="ARBA00022927"/>
    </source>
</evidence>
<feature type="domain" description="Membrane insertase YidC N-terminal" evidence="15">
    <location>
        <begin position="91"/>
        <end position="371"/>
    </location>
</feature>
<feature type="transmembrane region" description="Helical" evidence="13">
    <location>
        <begin position="383"/>
        <end position="404"/>
    </location>
</feature>
<evidence type="ECO:0000256" key="5">
    <source>
        <dbReference type="ARBA" id="ARBA00022475"/>
    </source>
</evidence>
<dbReference type="Pfam" id="PF14849">
    <property type="entry name" value="YidC_periplas"/>
    <property type="match status" value="1"/>
</dbReference>
<dbReference type="InterPro" id="IPR047196">
    <property type="entry name" value="YidC_ALB_C"/>
</dbReference>
<feature type="transmembrane region" description="Helical" evidence="13">
    <location>
        <begin position="526"/>
        <end position="547"/>
    </location>
</feature>
<dbReference type="PRINTS" id="PR01900">
    <property type="entry name" value="YIDCPROTEIN"/>
</dbReference>
<proteinExistence type="inferred from homology"/>
<accession>A0A941AT22</accession>
<comment type="subunit">
    <text evidence="13">Interacts with the Sec translocase complex via SecD. Specifically interacts with transmembrane segments of nascent integral membrane proteins during membrane integration.</text>
</comment>
<dbReference type="CDD" id="cd19961">
    <property type="entry name" value="EcYidC-like_peri"/>
    <property type="match status" value="1"/>
</dbReference>
<dbReference type="HAMAP" id="MF_01810">
    <property type="entry name" value="YidC_type1"/>
    <property type="match status" value="1"/>
</dbReference>
<dbReference type="InterPro" id="IPR019998">
    <property type="entry name" value="Membr_insert_YidC"/>
</dbReference>
<keyword evidence="17" id="KW-1185">Reference proteome</keyword>
<keyword evidence="5 13" id="KW-1003">Cell membrane</keyword>
<reference evidence="16" key="1">
    <citation type="journal article" date="2016" name="Int. J. Syst. Evol. Microbiol.">
        <title>Pseudoxanthomonas helianthi sp. nov., isolated from roots of Jerusalem artichoke (Helianthus tuberosus).</title>
        <authorList>
            <person name="Kittiwongwattana C."/>
            <person name="Thawai C."/>
        </authorList>
    </citation>
    <scope>NUCLEOTIDE SEQUENCE</scope>
    <source>
        <strain evidence="16">110414</strain>
    </source>
</reference>
<dbReference type="GO" id="GO:0051205">
    <property type="term" value="P:protein insertion into membrane"/>
    <property type="evidence" value="ECO:0007669"/>
    <property type="project" value="TreeGrafter"/>
</dbReference>
<evidence type="ECO:0000313" key="16">
    <source>
        <dbReference type="EMBL" id="MBP3983909.1"/>
    </source>
</evidence>
<keyword evidence="9 13" id="KW-0472">Membrane</keyword>
<evidence type="ECO:0000256" key="12">
    <source>
        <dbReference type="ARBA" id="ARBA00033342"/>
    </source>
</evidence>
<dbReference type="NCBIfam" id="TIGR03593">
    <property type="entry name" value="yidC_nterm"/>
    <property type="match status" value="1"/>
</dbReference>
<organism evidence="16 17">
    <name type="scientific">Pseudoxanthomonas helianthi</name>
    <dbReference type="NCBI Taxonomy" id="1453541"/>
    <lineage>
        <taxon>Bacteria</taxon>
        <taxon>Pseudomonadati</taxon>
        <taxon>Pseudomonadota</taxon>
        <taxon>Gammaproteobacteria</taxon>
        <taxon>Lysobacterales</taxon>
        <taxon>Lysobacteraceae</taxon>
        <taxon>Pseudoxanthomonas</taxon>
    </lineage>
</organism>
<dbReference type="PANTHER" id="PTHR12428:SF65">
    <property type="entry name" value="CYTOCHROME C OXIDASE ASSEMBLY PROTEIN COX18, MITOCHONDRIAL"/>
    <property type="match status" value="1"/>
</dbReference>
<dbReference type="NCBIfam" id="TIGR03592">
    <property type="entry name" value="yidC_oxa1_cterm"/>
    <property type="match status" value="1"/>
</dbReference>
<comment type="function">
    <text evidence="13">Required for the insertion and/or proper folding and/or complex formation of integral membrane proteins into the membrane. Involved in integration of membrane proteins that insert both dependently and independently of the Sec translocase complex, as well as at least some lipoproteins. Aids folding of multispanning membrane proteins.</text>
</comment>
<dbReference type="CDD" id="cd20070">
    <property type="entry name" value="5TM_YidC_Alb3"/>
    <property type="match status" value="1"/>
</dbReference>
<dbReference type="EMBL" id="JAGKTC010000001">
    <property type="protein sequence ID" value="MBP3983909.1"/>
    <property type="molecule type" value="Genomic_DNA"/>
</dbReference>
<dbReference type="NCBIfam" id="NF002352">
    <property type="entry name" value="PRK01318.1-3"/>
    <property type="match status" value="1"/>
</dbReference>
<dbReference type="Gene3D" id="2.70.98.90">
    <property type="match status" value="1"/>
</dbReference>
<evidence type="ECO:0000256" key="3">
    <source>
        <dbReference type="ARBA" id="ARBA00015325"/>
    </source>
</evidence>
<feature type="transmembrane region" description="Helical" evidence="13">
    <location>
        <begin position="6"/>
        <end position="23"/>
    </location>
</feature>
<evidence type="ECO:0000313" key="17">
    <source>
        <dbReference type="Proteomes" id="UP000673447"/>
    </source>
</evidence>
<evidence type="ECO:0000259" key="15">
    <source>
        <dbReference type="Pfam" id="PF14849"/>
    </source>
</evidence>
<keyword evidence="4 13" id="KW-0813">Transport</keyword>
<keyword evidence="6 13" id="KW-0812">Transmembrane</keyword>
<comment type="subcellular location">
    <subcellularLocation>
        <location evidence="1">Cell inner membrane</location>
        <topology evidence="1">Multi-pass membrane protein</topology>
    </subcellularLocation>
    <subcellularLocation>
        <location evidence="13">Cell membrane</location>
        <topology evidence="13">Multi-pass membrane protein</topology>
    </subcellularLocation>
</comment>
<dbReference type="RefSeq" id="WP_210535720.1">
    <property type="nucleotide sequence ID" value="NZ_JAGKTC010000001.1"/>
</dbReference>
<keyword evidence="10 13" id="KW-0143">Chaperone</keyword>
<reference evidence="16" key="2">
    <citation type="submission" date="2021-03" db="EMBL/GenBank/DDBJ databases">
        <authorList>
            <person name="Cao W."/>
        </authorList>
    </citation>
    <scope>NUCLEOTIDE SEQUENCE</scope>
    <source>
        <strain evidence="16">110414</strain>
    </source>
</reference>
<comment type="similarity">
    <text evidence="2 13">Belongs to the OXA1/ALB3/YidC family. Type 1 subfamily.</text>
</comment>
<protein>
    <recommendedName>
        <fullName evidence="3 13">Membrane protein insertase YidC</fullName>
    </recommendedName>
    <alternativeName>
        <fullName evidence="12 13">Foldase YidC</fullName>
    </alternativeName>
    <alternativeName>
        <fullName evidence="13">Membrane protein YidC</fullName>
    </alternativeName>
    <alternativeName>
        <fullName evidence="11 13">membrane integrase YidC</fullName>
    </alternativeName>
</protein>
<dbReference type="PRINTS" id="PR00701">
    <property type="entry name" value="60KDINNERMP"/>
</dbReference>
<dbReference type="InterPro" id="IPR028053">
    <property type="entry name" value="Membr_insert_YidC_N"/>
</dbReference>
<evidence type="ECO:0000256" key="10">
    <source>
        <dbReference type="ARBA" id="ARBA00023186"/>
    </source>
</evidence>
<dbReference type="PANTHER" id="PTHR12428">
    <property type="entry name" value="OXA1"/>
    <property type="match status" value="1"/>
</dbReference>
<evidence type="ECO:0000256" key="13">
    <source>
        <dbReference type="HAMAP-Rule" id="MF_01810"/>
    </source>
</evidence>